<reference evidence="6" key="1">
    <citation type="submission" date="2023-02" db="EMBL/GenBank/DDBJ databases">
        <title>Genome of toxic invasive species Heracleum sosnowskyi carries increased number of genes despite the absence of recent whole-genome duplications.</title>
        <authorList>
            <person name="Schelkunov M."/>
            <person name="Shtratnikova V."/>
            <person name="Makarenko M."/>
            <person name="Klepikova A."/>
            <person name="Omelchenko D."/>
            <person name="Novikova G."/>
            <person name="Obukhova E."/>
            <person name="Bogdanov V."/>
            <person name="Penin A."/>
            <person name="Logacheva M."/>
        </authorList>
    </citation>
    <scope>NUCLEOTIDE SEQUENCE</scope>
    <source>
        <strain evidence="6">Hsosn_3</strain>
        <tissue evidence="6">Leaf</tissue>
    </source>
</reference>
<dbReference type="Gene3D" id="3.30.479.30">
    <property type="entry name" value="Band 7 domain"/>
    <property type="match status" value="1"/>
</dbReference>
<protein>
    <recommendedName>
        <fullName evidence="4">Flotillin-like</fullName>
    </recommendedName>
</protein>
<comment type="similarity">
    <text evidence="1 4">Belongs to the band 7/mec-2 family. Flotillin subfamily.</text>
</comment>
<keyword evidence="2 4" id="KW-1003">Cell membrane</keyword>
<dbReference type="EMBL" id="JAUIZM010000009">
    <property type="protein sequence ID" value="KAK1364905.1"/>
    <property type="molecule type" value="Genomic_DNA"/>
</dbReference>
<accession>A0AAD8M7F7</accession>
<comment type="subcellular location">
    <subcellularLocation>
        <location evidence="4">Cell membrane</location>
        <topology evidence="4">Lipid-anchor</topology>
    </subcellularLocation>
    <subcellularLocation>
        <location evidence="4">Membrane</location>
        <location evidence="4">Caveola</location>
    </subcellularLocation>
</comment>
<feature type="domain" description="Band 7" evidence="5">
    <location>
        <begin position="13"/>
        <end position="129"/>
    </location>
</feature>
<dbReference type="AlphaFoldDB" id="A0AAD8M7F7"/>
<dbReference type="Proteomes" id="UP001237642">
    <property type="component" value="Unassembled WGS sequence"/>
</dbReference>
<dbReference type="PANTHER" id="PTHR13806">
    <property type="entry name" value="FLOTILLIN-RELATED"/>
    <property type="match status" value="1"/>
</dbReference>
<dbReference type="Pfam" id="PF01145">
    <property type="entry name" value="Band_7"/>
    <property type="match status" value="1"/>
</dbReference>
<evidence type="ECO:0000256" key="3">
    <source>
        <dbReference type="ARBA" id="ARBA00023136"/>
    </source>
</evidence>
<dbReference type="InterPro" id="IPR001107">
    <property type="entry name" value="Band_7"/>
</dbReference>
<dbReference type="InterPro" id="IPR036013">
    <property type="entry name" value="Band_7/SPFH_dom_sf"/>
</dbReference>
<name>A0AAD8M7F7_9APIA</name>
<evidence type="ECO:0000313" key="7">
    <source>
        <dbReference type="Proteomes" id="UP001237642"/>
    </source>
</evidence>
<keyword evidence="7" id="KW-1185">Reference proteome</keyword>
<sequence length="158" mass="18517">MFKVDSRSPLMTDMSDVEYTFSVQLRSSDKLHTIVSGLLAICPRKDDRGFSKYASLVSDRRRPCKCTLVHLRCSRVEKLVRDVIKREICLVAALKTMEEINKGSGKFIHQVLSKIELELYKYGLIVNNASCFRFKELPWYSVRYRWRRALKLLIPKLR</sequence>
<gene>
    <name evidence="6" type="ORF">POM88_040466</name>
</gene>
<evidence type="ECO:0000256" key="4">
    <source>
        <dbReference type="RuleBase" id="RU366054"/>
    </source>
</evidence>
<proteinExistence type="inferred from homology"/>
<reference evidence="6" key="2">
    <citation type="submission" date="2023-05" db="EMBL/GenBank/DDBJ databases">
        <authorList>
            <person name="Schelkunov M.I."/>
        </authorList>
    </citation>
    <scope>NUCLEOTIDE SEQUENCE</scope>
    <source>
        <strain evidence="6">Hsosn_3</strain>
        <tissue evidence="6">Leaf</tissue>
    </source>
</reference>
<organism evidence="6 7">
    <name type="scientific">Heracleum sosnowskyi</name>
    <dbReference type="NCBI Taxonomy" id="360622"/>
    <lineage>
        <taxon>Eukaryota</taxon>
        <taxon>Viridiplantae</taxon>
        <taxon>Streptophyta</taxon>
        <taxon>Embryophyta</taxon>
        <taxon>Tracheophyta</taxon>
        <taxon>Spermatophyta</taxon>
        <taxon>Magnoliopsida</taxon>
        <taxon>eudicotyledons</taxon>
        <taxon>Gunneridae</taxon>
        <taxon>Pentapetalae</taxon>
        <taxon>asterids</taxon>
        <taxon>campanulids</taxon>
        <taxon>Apiales</taxon>
        <taxon>Apiaceae</taxon>
        <taxon>Apioideae</taxon>
        <taxon>apioid superclade</taxon>
        <taxon>Tordylieae</taxon>
        <taxon>Tordyliinae</taxon>
        <taxon>Heracleum</taxon>
    </lineage>
</organism>
<evidence type="ECO:0000259" key="5">
    <source>
        <dbReference type="Pfam" id="PF01145"/>
    </source>
</evidence>
<comment type="caution">
    <text evidence="6">The sequence shown here is derived from an EMBL/GenBank/DDBJ whole genome shotgun (WGS) entry which is preliminary data.</text>
</comment>
<dbReference type="GO" id="GO:0005901">
    <property type="term" value="C:caveola"/>
    <property type="evidence" value="ECO:0007669"/>
    <property type="project" value="UniProtKB-SubCell"/>
</dbReference>
<keyword evidence="3 4" id="KW-0472">Membrane</keyword>
<evidence type="ECO:0000256" key="1">
    <source>
        <dbReference type="ARBA" id="ARBA00007161"/>
    </source>
</evidence>
<dbReference type="InterPro" id="IPR027705">
    <property type="entry name" value="Flotillin_fam"/>
</dbReference>
<evidence type="ECO:0000256" key="2">
    <source>
        <dbReference type="ARBA" id="ARBA00022475"/>
    </source>
</evidence>
<evidence type="ECO:0000313" key="6">
    <source>
        <dbReference type="EMBL" id="KAK1364905.1"/>
    </source>
</evidence>
<dbReference type="PANTHER" id="PTHR13806:SF31">
    <property type="entry name" value="FLOTILLIN-LIKE PROTEIN 1-RELATED"/>
    <property type="match status" value="1"/>
</dbReference>